<dbReference type="KEGG" id="aarg:Aargi30884_15410"/>
<comment type="similarity">
    <text evidence="9">Belongs to the bacterial histone-like protein family.</text>
</comment>
<accession>A0A6N4TIF6</accession>
<evidence type="ECO:0000256" key="1">
    <source>
        <dbReference type="ARBA" id="ARBA00004328"/>
    </source>
</evidence>
<dbReference type="GO" id="GO:0006260">
    <property type="term" value="P:DNA replication"/>
    <property type="evidence" value="ECO:0007669"/>
    <property type="project" value="UniProtKB-KW"/>
</dbReference>
<dbReference type="PANTHER" id="PTHR33175:SF13">
    <property type="entry name" value="HISTONE-LIKE PROTEIN"/>
    <property type="match status" value="1"/>
</dbReference>
<evidence type="ECO:0000256" key="7">
    <source>
        <dbReference type="ARBA" id="ARBA00033227"/>
    </source>
</evidence>
<evidence type="ECO:0000256" key="3">
    <source>
        <dbReference type="ARBA" id="ARBA00016145"/>
    </source>
</evidence>
<evidence type="ECO:0000256" key="4">
    <source>
        <dbReference type="ARBA" id="ARBA00022705"/>
    </source>
</evidence>
<evidence type="ECO:0000256" key="5">
    <source>
        <dbReference type="ARBA" id="ARBA00022921"/>
    </source>
</evidence>
<dbReference type="PANTHER" id="PTHR33175">
    <property type="entry name" value="DNA-BINDING PROTEIN HU"/>
    <property type="match status" value="1"/>
</dbReference>
<dbReference type="Pfam" id="PF00216">
    <property type="entry name" value="Bac_DNA_binding"/>
    <property type="match status" value="1"/>
</dbReference>
<evidence type="ECO:0000313" key="11">
    <source>
        <dbReference type="Proteomes" id="UP000464754"/>
    </source>
</evidence>
<dbReference type="Proteomes" id="UP000464754">
    <property type="component" value="Chromosome"/>
</dbReference>
<protein>
    <recommendedName>
        <fullName evidence="3">Viral histone-like protein</fullName>
    </recommendedName>
    <alternativeName>
        <fullName evidence="7">DNA-binding protein pA104R</fullName>
    </alternativeName>
    <alternativeName>
        <fullName evidence="6">pA104R</fullName>
    </alternativeName>
</protein>
<comment type="function">
    <text evidence="8">DNA-binding protein that plays a critical role in nucleoid compaction, genome replication and DNA replication and transcription. Binds to both ssDNA and dsDNA with a binding site covering about 15 nucleotides. Displays DNA-supercoiling activity only when associated with the viral DNA topoisomerase 2.</text>
</comment>
<evidence type="ECO:0000256" key="2">
    <source>
        <dbReference type="ARBA" id="ARBA00011738"/>
    </source>
</evidence>
<dbReference type="Gene3D" id="4.10.520.10">
    <property type="entry name" value="IHF-like DNA-binding proteins"/>
    <property type="match status" value="1"/>
</dbReference>
<evidence type="ECO:0000313" key="10">
    <source>
        <dbReference type="EMBL" id="BBK22638.1"/>
    </source>
</evidence>
<dbReference type="GO" id="GO:0005829">
    <property type="term" value="C:cytosol"/>
    <property type="evidence" value="ECO:0007669"/>
    <property type="project" value="TreeGrafter"/>
</dbReference>
<comment type="subcellular location">
    <subcellularLocation>
        <location evidence="1">Virion</location>
    </subcellularLocation>
</comment>
<dbReference type="GO" id="GO:0003677">
    <property type="term" value="F:DNA binding"/>
    <property type="evidence" value="ECO:0007669"/>
    <property type="project" value="InterPro"/>
</dbReference>
<reference evidence="11" key="1">
    <citation type="submission" date="2019-05" db="EMBL/GenBank/DDBJ databases">
        <title>Complete genome sequencing of Absiella argi strain JCM 30884.</title>
        <authorList>
            <person name="Sakamoto M."/>
            <person name="Murakami T."/>
            <person name="Mori H."/>
        </authorList>
    </citation>
    <scope>NUCLEOTIDE SEQUENCE [LARGE SCALE GENOMIC DNA]</scope>
    <source>
        <strain evidence="11">JCM 30884</strain>
    </source>
</reference>
<dbReference type="EMBL" id="AP019695">
    <property type="protein sequence ID" value="BBK22638.1"/>
    <property type="molecule type" value="Genomic_DNA"/>
</dbReference>
<dbReference type="SMART" id="SM00411">
    <property type="entry name" value="BHL"/>
    <property type="match status" value="1"/>
</dbReference>
<gene>
    <name evidence="10" type="ORF">Aargi30884_15410</name>
</gene>
<dbReference type="AlphaFoldDB" id="A0A6N4TIF6"/>
<keyword evidence="4" id="KW-0235">DNA replication</keyword>
<sequence>MSKKELISEMSEITGLNKKEAEEVIVGLVQIVQAELSENGDCMIPGLGKLEVSQRTERMGINPCTFFHSKTNNLQ</sequence>
<evidence type="ECO:0000256" key="8">
    <source>
        <dbReference type="ARBA" id="ARBA00046140"/>
    </source>
</evidence>
<evidence type="ECO:0000256" key="6">
    <source>
        <dbReference type="ARBA" id="ARBA00033120"/>
    </source>
</evidence>
<comment type="subunit">
    <text evidence="2">Homodimer.</text>
</comment>
<evidence type="ECO:0000256" key="9">
    <source>
        <dbReference type="RuleBase" id="RU003939"/>
    </source>
</evidence>
<keyword evidence="5" id="KW-0426">Late protein</keyword>
<dbReference type="RefSeq" id="WP_118277781.1">
    <property type="nucleotide sequence ID" value="NZ_AP019695.1"/>
</dbReference>
<dbReference type="InterPro" id="IPR010992">
    <property type="entry name" value="IHF-like_DNA-bd_dom_sf"/>
</dbReference>
<dbReference type="GO" id="GO:0030527">
    <property type="term" value="F:structural constituent of chromatin"/>
    <property type="evidence" value="ECO:0007669"/>
    <property type="project" value="InterPro"/>
</dbReference>
<organism evidence="10 11">
    <name type="scientific">Amedibacterium intestinale</name>
    <dbReference type="NCBI Taxonomy" id="2583452"/>
    <lineage>
        <taxon>Bacteria</taxon>
        <taxon>Bacillati</taxon>
        <taxon>Bacillota</taxon>
        <taxon>Erysipelotrichia</taxon>
        <taxon>Erysipelotrichales</taxon>
        <taxon>Erysipelotrichaceae</taxon>
        <taxon>Amedibacterium</taxon>
    </lineage>
</organism>
<keyword evidence="11" id="KW-1185">Reference proteome</keyword>
<dbReference type="InterPro" id="IPR000119">
    <property type="entry name" value="Hist_DNA-bd"/>
</dbReference>
<dbReference type="SUPFAM" id="SSF47729">
    <property type="entry name" value="IHF-like DNA-binding proteins"/>
    <property type="match status" value="1"/>
</dbReference>
<name>A0A6N4TIF6_9FIRM</name>
<proteinExistence type="inferred from homology"/>